<dbReference type="SMART" id="SM00220">
    <property type="entry name" value="S_TKc"/>
    <property type="match status" value="1"/>
</dbReference>
<dbReference type="InterPro" id="IPR011009">
    <property type="entry name" value="Kinase-like_dom_sf"/>
</dbReference>
<dbReference type="PROSITE" id="PS50011">
    <property type="entry name" value="PROTEIN_KINASE_DOM"/>
    <property type="match status" value="1"/>
</dbReference>
<dbReference type="SUPFAM" id="SSF56112">
    <property type="entry name" value="Protein kinase-like (PK-like)"/>
    <property type="match status" value="1"/>
</dbReference>
<dbReference type="EC" id="2.7.11.1" evidence="1"/>
<sequence>MVGSRDPSGRLGRVSPPPALGRLRRQHRIGAGAFATVWLYRDEDLDSAVAVKLLADNWTGDPAIRERFLAESRLLRQARSPHLVDVFDIGVTDDDVPYFVMAYADGGSVADLVDPAAPVAPEVLVDVVAQAAEGLAALHAHGIVHRDVKPANLLLTHDSNGGRRVMVADLGVAWAAGPEVTQAVGTPSYMPPEQRADTADLDPRADVYALGAVAWALLAGRPPRSPAGPDDRVEPVGRWRPVPPGVEAVVQRALEPDRARRWPDVRAFAAALREACEGRTVLLPPPPPVRRRPVSPVRLAVGGLVLALVAAVATLAVVLTRGGDDPGDGTAAYRDAAVSYVELLQQDRCEDALLYADGGSADELCASVHHSVAQRLDTSGEIRVEMIGEDRARVVFVDQGYVEVVRGDDTLMRVGYVSG</sequence>
<evidence type="ECO:0000313" key="10">
    <source>
        <dbReference type="EMBL" id="SDD68221.1"/>
    </source>
</evidence>
<dbReference type="InterPro" id="IPR000719">
    <property type="entry name" value="Prot_kinase_dom"/>
</dbReference>
<dbReference type="Gene3D" id="1.10.510.10">
    <property type="entry name" value="Transferase(Phosphotransferase) domain 1"/>
    <property type="match status" value="1"/>
</dbReference>
<feature type="transmembrane region" description="Helical" evidence="8">
    <location>
        <begin position="299"/>
        <end position="319"/>
    </location>
</feature>
<dbReference type="PROSITE" id="PS00107">
    <property type="entry name" value="PROTEIN_KINASE_ATP"/>
    <property type="match status" value="1"/>
</dbReference>
<evidence type="ECO:0000256" key="5">
    <source>
        <dbReference type="ARBA" id="ARBA00022777"/>
    </source>
</evidence>
<dbReference type="GO" id="GO:0004674">
    <property type="term" value="F:protein serine/threonine kinase activity"/>
    <property type="evidence" value="ECO:0007669"/>
    <property type="project" value="UniProtKB-KW"/>
</dbReference>
<keyword evidence="3" id="KW-0808">Transferase</keyword>
<keyword evidence="6 7" id="KW-0067">ATP-binding</keyword>
<dbReference type="GO" id="GO:0005524">
    <property type="term" value="F:ATP binding"/>
    <property type="evidence" value="ECO:0007669"/>
    <property type="project" value="UniProtKB-UniRule"/>
</dbReference>
<evidence type="ECO:0000313" key="11">
    <source>
        <dbReference type="Proteomes" id="UP000199034"/>
    </source>
</evidence>
<keyword evidence="8" id="KW-1133">Transmembrane helix</keyword>
<keyword evidence="8" id="KW-0812">Transmembrane</keyword>
<dbReference type="STRING" id="1045774.SAMN05421872_11030"/>
<evidence type="ECO:0000256" key="8">
    <source>
        <dbReference type="SAM" id="Phobius"/>
    </source>
</evidence>
<dbReference type="InterPro" id="IPR008271">
    <property type="entry name" value="Ser/Thr_kinase_AS"/>
</dbReference>
<dbReference type="Proteomes" id="UP000199034">
    <property type="component" value="Unassembled WGS sequence"/>
</dbReference>
<evidence type="ECO:0000256" key="3">
    <source>
        <dbReference type="ARBA" id="ARBA00022679"/>
    </source>
</evidence>
<feature type="domain" description="Protein kinase" evidence="9">
    <location>
        <begin position="23"/>
        <end position="282"/>
    </location>
</feature>
<keyword evidence="8" id="KW-0472">Membrane</keyword>
<accession>A0A1G6WQX7</accession>
<protein>
    <recommendedName>
        <fullName evidence="1">non-specific serine/threonine protein kinase</fullName>
        <ecNumber evidence="1">2.7.11.1</ecNumber>
    </recommendedName>
</protein>
<evidence type="ECO:0000256" key="7">
    <source>
        <dbReference type="PROSITE-ProRule" id="PRU10141"/>
    </source>
</evidence>
<dbReference type="EMBL" id="FMZM01000010">
    <property type="protein sequence ID" value="SDD68221.1"/>
    <property type="molecule type" value="Genomic_DNA"/>
</dbReference>
<evidence type="ECO:0000256" key="1">
    <source>
        <dbReference type="ARBA" id="ARBA00012513"/>
    </source>
</evidence>
<gene>
    <name evidence="10" type="ORF">SAMN05421872_11030</name>
</gene>
<evidence type="ECO:0000259" key="9">
    <source>
        <dbReference type="PROSITE" id="PS50011"/>
    </source>
</evidence>
<evidence type="ECO:0000256" key="4">
    <source>
        <dbReference type="ARBA" id="ARBA00022741"/>
    </source>
</evidence>
<dbReference type="AlphaFoldDB" id="A0A1G6WQX7"/>
<keyword evidence="2 10" id="KW-0723">Serine/threonine-protein kinase</keyword>
<organism evidence="10 11">
    <name type="scientific">Nocardioides lianchengensis</name>
    <dbReference type="NCBI Taxonomy" id="1045774"/>
    <lineage>
        <taxon>Bacteria</taxon>
        <taxon>Bacillati</taxon>
        <taxon>Actinomycetota</taxon>
        <taxon>Actinomycetes</taxon>
        <taxon>Propionibacteriales</taxon>
        <taxon>Nocardioidaceae</taxon>
        <taxon>Nocardioides</taxon>
    </lineage>
</organism>
<evidence type="ECO:0000256" key="2">
    <source>
        <dbReference type="ARBA" id="ARBA00022527"/>
    </source>
</evidence>
<name>A0A1G6WQX7_9ACTN</name>
<keyword evidence="4 7" id="KW-0547">Nucleotide-binding</keyword>
<dbReference type="InterPro" id="IPR017441">
    <property type="entry name" value="Protein_kinase_ATP_BS"/>
</dbReference>
<feature type="binding site" evidence="7">
    <location>
        <position position="52"/>
    </location>
    <ligand>
        <name>ATP</name>
        <dbReference type="ChEBI" id="CHEBI:30616"/>
    </ligand>
</feature>
<dbReference type="OrthoDB" id="5241055at2"/>
<dbReference type="PANTHER" id="PTHR43289:SF6">
    <property type="entry name" value="SERINE_THREONINE-PROTEIN KINASE NEKL-3"/>
    <property type="match status" value="1"/>
</dbReference>
<proteinExistence type="predicted"/>
<dbReference type="PROSITE" id="PS00108">
    <property type="entry name" value="PROTEIN_KINASE_ST"/>
    <property type="match status" value="1"/>
</dbReference>
<dbReference type="Pfam" id="PF00069">
    <property type="entry name" value="Pkinase"/>
    <property type="match status" value="1"/>
</dbReference>
<keyword evidence="5 10" id="KW-0418">Kinase</keyword>
<reference evidence="10 11" key="1">
    <citation type="submission" date="2016-10" db="EMBL/GenBank/DDBJ databases">
        <authorList>
            <person name="de Groot N.N."/>
        </authorList>
    </citation>
    <scope>NUCLEOTIDE SEQUENCE [LARGE SCALE GENOMIC DNA]</scope>
    <source>
        <strain evidence="10 11">CGMCC 4.6858</strain>
    </source>
</reference>
<dbReference type="PANTHER" id="PTHR43289">
    <property type="entry name" value="MITOGEN-ACTIVATED PROTEIN KINASE KINASE KINASE 20-RELATED"/>
    <property type="match status" value="1"/>
</dbReference>
<dbReference type="Gene3D" id="3.30.200.20">
    <property type="entry name" value="Phosphorylase Kinase, domain 1"/>
    <property type="match status" value="1"/>
</dbReference>
<dbReference type="CDD" id="cd14014">
    <property type="entry name" value="STKc_PknB_like"/>
    <property type="match status" value="1"/>
</dbReference>
<evidence type="ECO:0000256" key="6">
    <source>
        <dbReference type="ARBA" id="ARBA00022840"/>
    </source>
</evidence>
<keyword evidence="11" id="KW-1185">Reference proteome</keyword>